<dbReference type="STRING" id="579105.SAMN04488096_10739"/>
<dbReference type="OrthoDB" id="1024052at2"/>
<protein>
    <submittedName>
        <fullName evidence="2">Uncharacterized protein</fullName>
    </submittedName>
</protein>
<keyword evidence="1" id="KW-0472">Membrane</keyword>
<reference evidence="2 3" key="1">
    <citation type="submission" date="2016-11" db="EMBL/GenBank/DDBJ databases">
        <authorList>
            <person name="Jaros S."/>
            <person name="Januszkiewicz K."/>
            <person name="Wedrychowicz H."/>
        </authorList>
    </citation>
    <scope>NUCLEOTIDE SEQUENCE [LARGE SCALE GENOMIC DNA]</scope>
    <source>
        <strain evidence="2 3">DSM 21425</strain>
    </source>
</reference>
<feature type="transmembrane region" description="Helical" evidence="1">
    <location>
        <begin position="137"/>
        <end position="154"/>
    </location>
</feature>
<keyword evidence="1" id="KW-0812">Transmembrane</keyword>
<dbReference type="Pfam" id="PF17555">
    <property type="entry name" value="TssN"/>
    <property type="match status" value="1"/>
</dbReference>
<name>A0A1M6FZG9_9FLAO</name>
<sequence length="290" mass="34067">MITLMLSSFSPALIKTAILFLVIGVLMMVVMKGVKKLISKKKKQLIVYILFLALMFALTALLSNDKVLNNTPLYTFIAFQIVFLCIGVLHVYICRQYFQILSEKPNAFWSEFLFTIAVNCFSLISFAFVVNLFKPEYTFYFLGASIWFVIPILVTKTYEFSTSIPLPVYKKWFYPVGKHIKDPKDEELVNPQVISFEFHKDEKTSELSNFRLKAPEKMPFGKLFYFFINDYNDRHPENKIVYIDSKNEPHGWVFYRKPKWYLGMKYIDFARTIDSNNIKEDSVIICRRVD</sequence>
<accession>A0A1M6FZG9</accession>
<dbReference type="AlphaFoldDB" id="A0A1M6FZG9"/>
<dbReference type="InterPro" id="IPR035177">
    <property type="entry name" value="TssN"/>
</dbReference>
<feature type="transmembrane region" description="Helical" evidence="1">
    <location>
        <begin position="45"/>
        <end position="62"/>
    </location>
</feature>
<dbReference type="EMBL" id="FQYY01000007">
    <property type="protein sequence ID" value="SHJ03050.1"/>
    <property type="molecule type" value="Genomic_DNA"/>
</dbReference>
<gene>
    <name evidence="2" type="ORF">SAMN04488096_10739</name>
</gene>
<dbReference type="RefSeq" id="WP_084112923.1">
    <property type="nucleotide sequence ID" value="NZ_FQYY01000007.1"/>
</dbReference>
<feature type="transmembrane region" description="Helical" evidence="1">
    <location>
        <begin position="12"/>
        <end position="33"/>
    </location>
</feature>
<keyword evidence="1" id="KW-1133">Transmembrane helix</keyword>
<dbReference type="Proteomes" id="UP000184225">
    <property type="component" value="Unassembled WGS sequence"/>
</dbReference>
<feature type="transmembrane region" description="Helical" evidence="1">
    <location>
        <begin position="74"/>
        <end position="94"/>
    </location>
</feature>
<feature type="transmembrane region" description="Helical" evidence="1">
    <location>
        <begin position="106"/>
        <end position="131"/>
    </location>
</feature>
<organism evidence="2 3">
    <name type="scientific">Mesonia phycicola</name>
    <dbReference type="NCBI Taxonomy" id="579105"/>
    <lineage>
        <taxon>Bacteria</taxon>
        <taxon>Pseudomonadati</taxon>
        <taxon>Bacteroidota</taxon>
        <taxon>Flavobacteriia</taxon>
        <taxon>Flavobacteriales</taxon>
        <taxon>Flavobacteriaceae</taxon>
        <taxon>Mesonia</taxon>
    </lineage>
</organism>
<proteinExistence type="predicted"/>
<evidence type="ECO:0000313" key="3">
    <source>
        <dbReference type="Proteomes" id="UP000184225"/>
    </source>
</evidence>
<keyword evidence="3" id="KW-1185">Reference proteome</keyword>
<evidence type="ECO:0000313" key="2">
    <source>
        <dbReference type="EMBL" id="SHJ03050.1"/>
    </source>
</evidence>
<evidence type="ECO:0000256" key="1">
    <source>
        <dbReference type="SAM" id="Phobius"/>
    </source>
</evidence>